<keyword evidence="4" id="KW-0547">Nucleotide-binding</keyword>
<dbReference type="Pfam" id="PF00501">
    <property type="entry name" value="AMP-binding"/>
    <property type="match status" value="1"/>
</dbReference>
<evidence type="ECO:0000256" key="4">
    <source>
        <dbReference type="ARBA" id="ARBA00022741"/>
    </source>
</evidence>
<keyword evidence="11" id="KW-1185">Reference proteome</keyword>
<evidence type="ECO:0000256" key="5">
    <source>
        <dbReference type="ARBA" id="ARBA00022840"/>
    </source>
</evidence>
<dbReference type="FunFam" id="3.30.300.30:FF:000007">
    <property type="entry name" value="4-coumarate--CoA ligase 2"/>
    <property type="match status" value="1"/>
</dbReference>
<evidence type="ECO:0000256" key="7">
    <source>
        <dbReference type="ARBA" id="ARBA00034223"/>
    </source>
</evidence>
<dbReference type="Gene3D" id="3.40.50.12780">
    <property type="entry name" value="N-terminal domain of ligase-like"/>
    <property type="match status" value="1"/>
</dbReference>
<reference evidence="11" key="1">
    <citation type="journal article" date="2015" name="Nat. Genet.">
        <title>The pineapple genome and the evolution of CAM photosynthesis.</title>
        <authorList>
            <person name="Ming R."/>
            <person name="VanBuren R."/>
            <person name="Wai C.M."/>
            <person name="Tang H."/>
            <person name="Schatz M.C."/>
            <person name="Bowers J.E."/>
            <person name="Lyons E."/>
            <person name="Wang M.L."/>
            <person name="Chen J."/>
            <person name="Biggers E."/>
            <person name="Zhang J."/>
            <person name="Huang L."/>
            <person name="Zhang L."/>
            <person name="Miao W."/>
            <person name="Zhang J."/>
            <person name="Ye Z."/>
            <person name="Miao C."/>
            <person name="Lin Z."/>
            <person name="Wang H."/>
            <person name="Zhou H."/>
            <person name="Yim W.C."/>
            <person name="Priest H.D."/>
            <person name="Zheng C."/>
            <person name="Woodhouse M."/>
            <person name="Edger P.P."/>
            <person name="Guyot R."/>
            <person name="Guo H.B."/>
            <person name="Guo H."/>
            <person name="Zheng G."/>
            <person name="Singh R."/>
            <person name="Sharma A."/>
            <person name="Min X."/>
            <person name="Zheng Y."/>
            <person name="Lee H."/>
            <person name="Gurtowski J."/>
            <person name="Sedlazeck F.J."/>
            <person name="Harkess A."/>
            <person name="McKain M.R."/>
            <person name="Liao Z."/>
            <person name="Fang J."/>
            <person name="Liu J."/>
            <person name="Zhang X."/>
            <person name="Zhang Q."/>
            <person name="Hu W."/>
            <person name="Qin Y."/>
            <person name="Wang K."/>
            <person name="Chen L.Y."/>
            <person name="Shirley N."/>
            <person name="Lin Y.R."/>
            <person name="Liu L.Y."/>
            <person name="Hernandez A.G."/>
            <person name="Wright C.L."/>
            <person name="Bulone V."/>
            <person name="Tuskan G.A."/>
            <person name="Heath K."/>
            <person name="Zee F."/>
            <person name="Moore P.H."/>
            <person name="Sunkar R."/>
            <person name="Leebens-Mack J.H."/>
            <person name="Mockler T."/>
            <person name="Bennetzen J.L."/>
            <person name="Freeling M."/>
            <person name="Sankoff D."/>
            <person name="Paterson A.H."/>
            <person name="Zhu X."/>
            <person name="Yang X."/>
            <person name="Smith J.A."/>
            <person name="Cushman J.C."/>
            <person name="Paull R.E."/>
            <person name="Yu Q."/>
        </authorList>
    </citation>
    <scope>NUCLEOTIDE SEQUENCE [LARGE SCALE GENOMIC DNA]</scope>
    <source>
        <strain evidence="11">cv. F153</strain>
    </source>
</reference>
<comment type="catalytic activity">
    <reaction evidence="8">
        <text>(E)-4-coumarate + ATP + CoA = (E)-4-coumaroyl-CoA + AMP + diphosphate</text>
        <dbReference type="Rhea" id="RHEA:19641"/>
        <dbReference type="ChEBI" id="CHEBI:12876"/>
        <dbReference type="ChEBI" id="CHEBI:30616"/>
        <dbReference type="ChEBI" id="CHEBI:33019"/>
        <dbReference type="ChEBI" id="CHEBI:57287"/>
        <dbReference type="ChEBI" id="CHEBI:85008"/>
        <dbReference type="ChEBI" id="CHEBI:456215"/>
        <dbReference type="EC" id="6.2.1.12"/>
    </reaction>
    <physiologicalReaction direction="left-to-right" evidence="8">
        <dbReference type="Rhea" id="RHEA:19642"/>
    </physiologicalReaction>
</comment>
<dbReference type="GO" id="GO:0106290">
    <property type="term" value="F:trans-cinnamate-CoA ligase activity"/>
    <property type="evidence" value="ECO:0007669"/>
    <property type="project" value="UniProtKB-ARBA"/>
</dbReference>
<comment type="catalytic activity">
    <reaction evidence="6">
        <text>(E)-4-coumarate + ATP + H(+) = (E)-4-coumaroyl-AMP + diphosphate</text>
        <dbReference type="Rhea" id="RHEA:72419"/>
        <dbReference type="ChEBI" id="CHEBI:12876"/>
        <dbReference type="ChEBI" id="CHEBI:15378"/>
        <dbReference type="ChEBI" id="CHEBI:30616"/>
        <dbReference type="ChEBI" id="CHEBI:33019"/>
        <dbReference type="ChEBI" id="CHEBI:192348"/>
    </reaction>
    <physiologicalReaction direction="left-to-right" evidence="6">
        <dbReference type="Rhea" id="RHEA:72420"/>
    </physiologicalReaction>
</comment>
<reference evidence="12" key="2">
    <citation type="submission" date="2025-08" db="UniProtKB">
        <authorList>
            <consortium name="RefSeq"/>
        </authorList>
    </citation>
    <scope>IDENTIFICATION</scope>
    <source>
        <tissue evidence="12">Leaf</tissue>
    </source>
</reference>
<feature type="domain" description="AMP-binding enzyme C-terminal" evidence="10">
    <location>
        <begin position="449"/>
        <end position="524"/>
    </location>
</feature>
<evidence type="ECO:0000259" key="10">
    <source>
        <dbReference type="Pfam" id="PF13193"/>
    </source>
</evidence>
<dbReference type="GO" id="GO:0009698">
    <property type="term" value="P:phenylpropanoid metabolic process"/>
    <property type="evidence" value="ECO:0007669"/>
    <property type="project" value="UniProtKB-ARBA"/>
</dbReference>
<dbReference type="Gene3D" id="3.30.300.30">
    <property type="match status" value="1"/>
</dbReference>
<dbReference type="InterPro" id="IPR045851">
    <property type="entry name" value="AMP-bd_C_sf"/>
</dbReference>
<gene>
    <name evidence="12" type="primary">LOC109703564</name>
</gene>
<keyword evidence="3" id="KW-0436">Ligase</keyword>
<proteinExistence type="inferred from homology"/>
<feature type="domain" description="AMP-dependent synthetase/ligase" evidence="9">
    <location>
        <begin position="46"/>
        <end position="398"/>
    </location>
</feature>
<dbReference type="InterPro" id="IPR025110">
    <property type="entry name" value="AMP-bd_C"/>
</dbReference>
<dbReference type="SUPFAM" id="SSF56801">
    <property type="entry name" value="Acetyl-CoA synthetase-like"/>
    <property type="match status" value="1"/>
</dbReference>
<evidence type="ECO:0000256" key="8">
    <source>
        <dbReference type="ARBA" id="ARBA00034252"/>
    </source>
</evidence>
<sequence length="546" mass="58637">MGDVGSGFSSAAGIFRSLCSPPPPPSAGDSDSSLPEFLFSLAPPPPADKPAFVDASSGRSLSFADLRRLSGAAASALSALGLRRGHLALLLSPNSLPFPALALSVLSLGALLSTPNPLLTPSELHALVLDSSPFLVLATLDLAPKLRSLRTPLPLLVLVEPFLSSLRLNPGPIPIPAVRVSPHDPATLMYSSGTTGKSKGVVATHRNLVAMARVLRHVWGSEEHVYGCAVPLFHMFGFSVFVCGAIAAGATTVMVGAEGRRFAAEEVMRAVAAHRVTRLPAVPPMVVQMARAARKAQHFDLSSLREVISSGAPLARQHLERFGMCFPLVRLSQCYGLTETSGPVTLCDGVNGRLHLSIGRLIPTVEAKIVDVRTGKPLPPNKDGELWIRGPPVMQGYLNNQEATALAIDEEGWLRTGDLCYVDTDGLIYVVDRIKELIKYKAYQVAPAELEEILSSHPDILDVAVTSHPDEEAGEIPMACVVRRGESKIKEEDIISFLENKVAPYKKIRKVVFLEYIPRSPSGKILRRLLKATASNQQKLEVSARL</sequence>
<evidence type="ECO:0000313" key="11">
    <source>
        <dbReference type="Proteomes" id="UP000515123"/>
    </source>
</evidence>
<evidence type="ECO:0000313" key="12">
    <source>
        <dbReference type="RefSeq" id="XP_020079807.1"/>
    </source>
</evidence>
<dbReference type="RefSeq" id="XP_020079807.1">
    <property type="nucleotide sequence ID" value="XM_020224218.1"/>
</dbReference>
<dbReference type="PROSITE" id="PS00455">
    <property type="entry name" value="AMP_BINDING"/>
    <property type="match status" value="1"/>
</dbReference>
<dbReference type="PANTHER" id="PTHR24096">
    <property type="entry name" value="LONG-CHAIN-FATTY-ACID--COA LIGASE"/>
    <property type="match status" value="1"/>
</dbReference>
<dbReference type="InterPro" id="IPR000873">
    <property type="entry name" value="AMP-dep_synth/lig_dom"/>
</dbReference>
<comment type="catalytic activity">
    <reaction evidence="7">
        <text>(E)-4-coumaroyl-AMP + CoA = (E)-4-coumaroyl-CoA + AMP + H(+)</text>
        <dbReference type="Rhea" id="RHEA:72423"/>
        <dbReference type="ChEBI" id="CHEBI:15378"/>
        <dbReference type="ChEBI" id="CHEBI:57287"/>
        <dbReference type="ChEBI" id="CHEBI:85008"/>
        <dbReference type="ChEBI" id="CHEBI:192348"/>
        <dbReference type="ChEBI" id="CHEBI:456215"/>
    </reaction>
    <physiologicalReaction direction="left-to-right" evidence="7">
        <dbReference type="Rhea" id="RHEA:72424"/>
    </physiologicalReaction>
</comment>
<evidence type="ECO:0000256" key="3">
    <source>
        <dbReference type="ARBA" id="ARBA00022598"/>
    </source>
</evidence>
<accession>A0A6P5E9X4</accession>
<organism evidence="11 12">
    <name type="scientific">Ananas comosus</name>
    <name type="common">Pineapple</name>
    <name type="synonym">Ananas ananas</name>
    <dbReference type="NCBI Taxonomy" id="4615"/>
    <lineage>
        <taxon>Eukaryota</taxon>
        <taxon>Viridiplantae</taxon>
        <taxon>Streptophyta</taxon>
        <taxon>Embryophyta</taxon>
        <taxon>Tracheophyta</taxon>
        <taxon>Spermatophyta</taxon>
        <taxon>Magnoliopsida</taxon>
        <taxon>Liliopsida</taxon>
        <taxon>Poales</taxon>
        <taxon>Bromeliaceae</taxon>
        <taxon>Bromelioideae</taxon>
        <taxon>Ananas</taxon>
    </lineage>
</organism>
<dbReference type="CDD" id="cd05904">
    <property type="entry name" value="4CL"/>
    <property type="match status" value="1"/>
</dbReference>
<dbReference type="GO" id="GO:0016207">
    <property type="term" value="F:4-coumarate-CoA ligase activity"/>
    <property type="evidence" value="ECO:0007669"/>
    <property type="project" value="UniProtKB-EC"/>
</dbReference>
<dbReference type="GO" id="GO:0005524">
    <property type="term" value="F:ATP binding"/>
    <property type="evidence" value="ECO:0007669"/>
    <property type="project" value="UniProtKB-KW"/>
</dbReference>
<evidence type="ECO:0000256" key="2">
    <source>
        <dbReference type="ARBA" id="ARBA00012959"/>
    </source>
</evidence>
<protein>
    <recommendedName>
        <fullName evidence="2">4-coumarate--CoA ligase</fullName>
        <ecNumber evidence="2">6.2.1.12</ecNumber>
    </recommendedName>
</protein>
<dbReference type="AlphaFoldDB" id="A0A6P5E9X4"/>
<evidence type="ECO:0000256" key="6">
    <source>
        <dbReference type="ARBA" id="ARBA00034219"/>
    </source>
</evidence>
<evidence type="ECO:0000259" key="9">
    <source>
        <dbReference type="Pfam" id="PF00501"/>
    </source>
</evidence>
<comment type="similarity">
    <text evidence="1">Belongs to the ATP-dependent AMP-binding enzyme family.</text>
</comment>
<dbReference type="Proteomes" id="UP000515123">
    <property type="component" value="Linkage group 25"/>
</dbReference>
<name>A0A6P5E9X4_ANACO</name>
<dbReference type="GO" id="GO:0005777">
    <property type="term" value="C:peroxisome"/>
    <property type="evidence" value="ECO:0007669"/>
    <property type="project" value="TreeGrafter"/>
</dbReference>
<dbReference type="InterPro" id="IPR020845">
    <property type="entry name" value="AMP-binding_CS"/>
</dbReference>
<dbReference type="InterPro" id="IPR042099">
    <property type="entry name" value="ANL_N_sf"/>
</dbReference>
<keyword evidence="5" id="KW-0067">ATP-binding</keyword>
<dbReference type="OrthoDB" id="10253869at2759"/>
<dbReference type="PANTHER" id="PTHR24096:SF338">
    <property type="entry name" value="4-COUMARATE--COA LIGASE-LIKE 8-RELATED"/>
    <property type="match status" value="1"/>
</dbReference>
<dbReference type="Pfam" id="PF13193">
    <property type="entry name" value="AMP-binding_C"/>
    <property type="match status" value="1"/>
</dbReference>
<dbReference type="GeneID" id="109703564"/>
<dbReference type="EC" id="6.2.1.12" evidence="2"/>
<evidence type="ECO:0000256" key="1">
    <source>
        <dbReference type="ARBA" id="ARBA00006432"/>
    </source>
</evidence>